<dbReference type="Proteomes" id="UP000198956">
    <property type="component" value="Unassembled WGS sequence"/>
</dbReference>
<keyword evidence="4" id="KW-1185">Reference proteome</keyword>
<organism evidence="2 3">
    <name type="scientific">Aneurinibacillus thermoaerophilus</name>
    <dbReference type="NCBI Taxonomy" id="143495"/>
    <lineage>
        <taxon>Bacteria</taxon>
        <taxon>Bacillati</taxon>
        <taxon>Bacillota</taxon>
        <taxon>Bacilli</taxon>
        <taxon>Bacillales</taxon>
        <taxon>Paenibacillaceae</taxon>
        <taxon>Aneurinibacillus group</taxon>
        <taxon>Aneurinibacillus</taxon>
    </lineage>
</organism>
<dbReference type="AlphaFoldDB" id="A0A1G8FQS4"/>
<dbReference type="EMBL" id="FNDE01000077">
    <property type="protein sequence ID" value="SDH84306.1"/>
    <property type="molecule type" value="Genomic_DNA"/>
</dbReference>
<name>A0A1G8FQS4_ANETH</name>
<protein>
    <submittedName>
        <fullName evidence="2">Uncharacterized protein</fullName>
    </submittedName>
</protein>
<accession>A0A1G8FQS4</accession>
<dbReference type="OrthoDB" id="2606899at2"/>
<reference evidence="1 4" key="2">
    <citation type="submission" date="2021-08" db="EMBL/GenBank/DDBJ databases">
        <title>Complete genome sequence of the strain Aneurinibacillus thermoaerophilus CCM 8960.</title>
        <authorList>
            <person name="Musilova J."/>
            <person name="Kourilova X."/>
            <person name="Pernicova I."/>
            <person name="Bezdicek M."/>
            <person name="Lengerova M."/>
            <person name="Obruca S."/>
            <person name="Sedlar K."/>
        </authorList>
    </citation>
    <scope>NUCLEOTIDE SEQUENCE [LARGE SCALE GENOMIC DNA]</scope>
    <source>
        <strain evidence="1 4">CCM 8960</strain>
    </source>
</reference>
<dbReference type="RefSeq" id="WP_057898593.1">
    <property type="nucleotide sequence ID" value="NZ_CP080764.1"/>
</dbReference>
<sequence>MRKMKITETYGFTVESLCKEERKIKDAFFKQRLTVFVSLWKVIHLRKQPAFQEYIVNPCP</sequence>
<proteinExistence type="predicted"/>
<reference evidence="2 3" key="1">
    <citation type="submission" date="2016-10" db="EMBL/GenBank/DDBJ databases">
        <authorList>
            <person name="de Groot N.N."/>
        </authorList>
    </citation>
    <scope>NUCLEOTIDE SEQUENCE [LARGE SCALE GENOMIC DNA]</scope>
    <source>
        <strain evidence="2 3">L 420-91</strain>
    </source>
</reference>
<evidence type="ECO:0000313" key="4">
    <source>
        <dbReference type="Proteomes" id="UP000826616"/>
    </source>
</evidence>
<evidence type="ECO:0000313" key="1">
    <source>
        <dbReference type="EMBL" id="QYY41382.1"/>
    </source>
</evidence>
<dbReference type="Proteomes" id="UP000826616">
    <property type="component" value="Chromosome"/>
</dbReference>
<dbReference type="GeneID" id="97141802"/>
<evidence type="ECO:0000313" key="3">
    <source>
        <dbReference type="Proteomes" id="UP000198956"/>
    </source>
</evidence>
<evidence type="ECO:0000313" key="2">
    <source>
        <dbReference type="EMBL" id="SDH84306.1"/>
    </source>
</evidence>
<gene>
    <name evidence="1" type="ORF">K3F53_10520</name>
    <name evidence="2" type="ORF">SAMN04489735_10773</name>
</gene>
<dbReference type="EMBL" id="CP080764">
    <property type="protein sequence ID" value="QYY41382.1"/>
    <property type="molecule type" value="Genomic_DNA"/>
</dbReference>